<name>A0ABU8XWN3_9PROT</name>
<feature type="region of interest" description="Disordered" evidence="1">
    <location>
        <begin position="138"/>
        <end position="170"/>
    </location>
</feature>
<gene>
    <name evidence="2" type="ORF">U1T56_16955</name>
</gene>
<feature type="compositionally biased region" description="Polar residues" evidence="1">
    <location>
        <begin position="159"/>
        <end position="170"/>
    </location>
</feature>
<reference evidence="2 3" key="1">
    <citation type="submission" date="2024-01" db="EMBL/GenBank/DDBJ databases">
        <title>Multi-omics insights into the function and evolution of sodium benzoate biodegradation pathways in Benzoatithermus flavus gen. nov., sp. nov. from hot spring.</title>
        <authorList>
            <person name="Hu C.-J."/>
            <person name="Li W.-J."/>
        </authorList>
    </citation>
    <scope>NUCLEOTIDE SEQUENCE [LARGE SCALE GENOMIC DNA]</scope>
    <source>
        <strain evidence="2 3">SYSU G07066</strain>
    </source>
</reference>
<comment type="caution">
    <text evidence="2">The sequence shown here is derived from an EMBL/GenBank/DDBJ whole genome shotgun (WGS) entry which is preliminary data.</text>
</comment>
<keyword evidence="3" id="KW-1185">Reference proteome</keyword>
<evidence type="ECO:0000256" key="1">
    <source>
        <dbReference type="SAM" id="MobiDB-lite"/>
    </source>
</evidence>
<sequence length="170" mass="18752">MARSRTLGAGLVRRAQIVLHGLEGLKVPGISARMDLCGATVRHWLERFDARGLSGLEEDVRSGRPPTYSAEQRSAVINAAPTRPAALGLPFACRTLDRLVAYLGEQGIAMRHSRISEILLQEGLGWRHEESWFGERVDPDFTRQRGPLSGSARPHRRWNTCSTSAPPSTT</sequence>
<organism evidence="2 3">
    <name type="scientific">Benzoatithermus flavus</name>
    <dbReference type="NCBI Taxonomy" id="3108223"/>
    <lineage>
        <taxon>Bacteria</taxon>
        <taxon>Pseudomonadati</taxon>
        <taxon>Pseudomonadota</taxon>
        <taxon>Alphaproteobacteria</taxon>
        <taxon>Geminicoccales</taxon>
        <taxon>Geminicoccaceae</taxon>
        <taxon>Benzoatithermus</taxon>
    </lineage>
</organism>
<evidence type="ECO:0000313" key="3">
    <source>
        <dbReference type="Proteomes" id="UP001375743"/>
    </source>
</evidence>
<dbReference type="Pfam" id="PF13565">
    <property type="entry name" value="HTH_32"/>
    <property type="match status" value="1"/>
</dbReference>
<dbReference type="InterPro" id="IPR009057">
    <property type="entry name" value="Homeodomain-like_sf"/>
</dbReference>
<protein>
    <submittedName>
        <fullName evidence="2">Helix-turn-helix domain-containing protein</fullName>
    </submittedName>
</protein>
<dbReference type="EMBL" id="JBBLZC010000019">
    <property type="protein sequence ID" value="MEK0084843.1"/>
    <property type="molecule type" value="Genomic_DNA"/>
</dbReference>
<proteinExistence type="predicted"/>
<dbReference type="SUPFAM" id="SSF46689">
    <property type="entry name" value="Homeodomain-like"/>
    <property type="match status" value="1"/>
</dbReference>
<evidence type="ECO:0000313" key="2">
    <source>
        <dbReference type="EMBL" id="MEK0084843.1"/>
    </source>
</evidence>
<accession>A0ABU8XWN3</accession>
<dbReference type="RefSeq" id="WP_418160693.1">
    <property type="nucleotide sequence ID" value="NZ_JBBLZC010000019.1"/>
</dbReference>
<dbReference type="Proteomes" id="UP001375743">
    <property type="component" value="Unassembled WGS sequence"/>
</dbReference>